<evidence type="ECO:0000313" key="2">
    <source>
        <dbReference type="Proteomes" id="UP000790709"/>
    </source>
</evidence>
<organism evidence="1 2">
    <name type="scientific">Leucogyrophana mollusca</name>
    <dbReference type="NCBI Taxonomy" id="85980"/>
    <lineage>
        <taxon>Eukaryota</taxon>
        <taxon>Fungi</taxon>
        <taxon>Dikarya</taxon>
        <taxon>Basidiomycota</taxon>
        <taxon>Agaricomycotina</taxon>
        <taxon>Agaricomycetes</taxon>
        <taxon>Agaricomycetidae</taxon>
        <taxon>Boletales</taxon>
        <taxon>Boletales incertae sedis</taxon>
        <taxon>Leucogyrophana</taxon>
    </lineage>
</organism>
<gene>
    <name evidence="1" type="ORF">BV22DRAFT_1048194</name>
</gene>
<reference evidence="1" key="1">
    <citation type="journal article" date="2021" name="New Phytol.">
        <title>Evolutionary innovations through gain and loss of genes in the ectomycorrhizal Boletales.</title>
        <authorList>
            <person name="Wu G."/>
            <person name="Miyauchi S."/>
            <person name="Morin E."/>
            <person name="Kuo A."/>
            <person name="Drula E."/>
            <person name="Varga T."/>
            <person name="Kohler A."/>
            <person name="Feng B."/>
            <person name="Cao Y."/>
            <person name="Lipzen A."/>
            <person name="Daum C."/>
            <person name="Hundley H."/>
            <person name="Pangilinan J."/>
            <person name="Johnson J."/>
            <person name="Barry K."/>
            <person name="LaButti K."/>
            <person name="Ng V."/>
            <person name="Ahrendt S."/>
            <person name="Min B."/>
            <person name="Choi I.G."/>
            <person name="Park H."/>
            <person name="Plett J.M."/>
            <person name="Magnuson J."/>
            <person name="Spatafora J.W."/>
            <person name="Nagy L.G."/>
            <person name="Henrissat B."/>
            <person name="Grigoriev I.V."/>
            <person name="Yang Z.L."/>
            <person name="Xu J."/>
            <person name="Martin F.M."/>
        </authorList>
    </citation>
    <scope>NUCLEOTIDE SEQUENCE</scope>
    <source>
        <strain evidence="1">KUC20120723A-06</strain>
    </source>
</reference>
<dbReference type="EMBL" id="MU266453">
    <property type="protein sequence ID" value="KAH7923415.1"/>
    <property type="molecule type" value="Genomic_DNA"/>
</dbReference>
<comment type="caution">
    <text evidence="1">The sequence shown here is derived from an EMBL/GenBank/DDBJ whole genome shotgun (WGS) entry which is preliminary data.</text>
</comment>
<accession>A0ACB8BC91</accession>
<proteinExistence type="predicted"/>
<keyword evidence="2" id="KW-1185">Reference proteome</keyword>
<name>A0ACB8BC91_9AGAM</name>
<protein>
    <submittedName>
        <fullName evidence="1">Cytochrome P450</fullName>
    </submittedName>
</protein>
<evidence type="ECO:0000313" key="1">
    <source>
        <dbReference type="EMBL" id="KAH7923415.1"/>
    </source>
</evidence>
<dbReference type="Proteomes" id="UP000790709">
    <property type="component" value="Unassembled WGS sequence"/>
</dbReference>
<sequence>MIIAGSDALILIGATSLVCYHFLNRRWKIRSGGFPLPPGPQRRLLVRNLFDLPVFEPWKRFAFWSEEYGDLVYLRTFGTGILALNSIEAVNELFEKRSQVYSDRPTFVMAGELIGFDQTLAFAHYGTSWRQQRKLAHSALNSEAVKKYHQLQEHVVALYLESLVSDPTGYASAIHLQYLDDMVKMMDLVTEYFRPGAFLVDLIPQLKHLPTWLPFNNIHQIAAAGRELLLRVVDRPFLHVKRQFEEGTAPPSYVAHCLEQHSTGDAGDDMDYYIRWSANTMYGAGAETTYGTIITFIYIMALYPDVQAKGIEEIHRVVGLDRLPTLGDRDQLPYVNAIIKELYRYNPVVPLSLPRTNTEDDVYRGCFIPKNTLILPNVWAISRDQDSGIPPEDFVPERFMPSHVKQTATDPLTYTFGFGRRLCPGRFLGDNSVFLFISGLLAAFDITQKRDENGGSVPMDVQFVPGMVSYPQPFPVDIVPRSHHIVAAVKSRAAAQ</sequence>